<feature type="compositionally biased region" description="Acidic residues" evidence="1">
    <location>
        <begin position="334"/>
        <end position="344"/>
    </location>
</feature>
<keyword evidence="4" id="KW-1185">Reference proteome</keyword>
<dbReference type="InterPro" id="IPR036457">
    <property type="entry name" value="PPM-type-like_dom_sf"/>
</dbReference>
<dbReference type="NCBIfam" id="NF033484">
    <property type="entry name" value="Stp1_PP2C_phos"/>
    <property type="match status" value="1"/>
</dbReference>
<feature type="region of interest" description="Disordered" evidence="1">
    <location>
        <begin position="298"/>
        <end position="344"/>
    </location>
</feature>
<proteinExistence type="predicted"/>
<dbReference type="EMBL" id="JBHPBY010000132">
    <property type="protein sequence ID" value="MFC1850889.1"/>
    <property type="molecule type" value="Genomic_DNA"/>
</dbReference>
<gene>
    <name evidence="3" type="ORF">ACFL27_11905</name>
</gene>
<dbReference type="PANTHER" id="PTHR47992">
    <property type="entry name" value="PROTEIN PHOSPHATASE"/>
    <property type="match status" value="1"/>
</dbReference>
<evidence type="ECO:0000313" key="4">
    <source>
        <dbReference type="Proteomes" id="UP001594351"/>
    </source>
</evidence>
<dbReference type="SMART" id="SM00331">
    <property type="entry name" value="PP2C_SIG"/>
    <property type="match status" value="1"/>
</dbReference>
<dbReference type="PROSITE" id="PS51746">
    <property type="entry name" value="PPM_2"/>
    <property type="match status" value="1"/>
</dbReference>
<dbReference type="InterPro" id="IPR001932">
    <property type="entry name" value="PPM-type_phosphatase-like_dom"/>
</dbReference>
<accession>A0ABV6YXI4</accession>
<feature type="domain" description="PPM-type phosphatase" evidence="2">
    <location>
        <begin position="1"/>
        <end position="249"/>
    </location>
</feature>
<evidence type="ECO:0000313" key="3">
    <source>
        <dbReference type="EMBL" id="MFC1850889.1"/>
    </source>
</evidence>
<name>A0ABV6YXI4_UNCC1</name>
<evidence type="ECO:0000259" key="2">
    <source>
        <dbReference type="PROSITE" id="PS51746"/>
    </source>
</evidence>
<dbReference type="SUPFAM" id="SSF81606">
    <property type="entry name" value="PP2C-like"/>
    <property type="match status" value="1"/>
</dbReference>
<organism evidence="3 4">
    <name type="scientific">candidate division CSSED10-310 bacterium</name>
    <dbReference type="NCBI Taxonomy" id="2855610"/>
    <lineage>
        <taxon>Bacteria</taxon>
        <taxon>Bacteria division CSSED10-310</taxon>
    </lineage>
</organism>
<protein>
    <submittedName>
        <fullName evidence="3">Stp1/IreP family PP2C-type Ser/Thr phosphatase</fullName>
    </submittedName>
</protein>
<dbReference type="CDD" id="cd00143">
    <property type="entry name" value="PP2Cc"/>
    <property type="match status" value="1"/>
</dbReference>
<comment type="caution">
    <text evidence="3">The sequence shown here is derived from an EMBL/GenBank/DDBJ whole genome shotgun (WGS) entry which is preliminary data.</text>
</comment>
<dbReference type="SMART" id="SM00332">
    <property type="entry name" value="PP2Cc"/>
    <property type="match status" value="1"/>
</dbReference>
<dbReference type="InterPro" id="IPR015655">
    <property type="entry name" value="PP2C"/>
</dbReference>
<dbReference type="Proteomes" id="UP001594351">
    <property type="component" value="Unassembled WGS sequence"/>
</dbReference>
<dbReference type="Gene3D" id="3.60.40.10">
    <property type="entry name" value="PPM-type phosphatase domain"/>
    <property type="match status" value="1"/>
</dbReference>
<dbReference type="Pfam" id="PF13672">
    <property type="entry name" value="PP2C_2"/>
    <property type="match status" value="1"/>
</dbReference>
<sequence>MYSAKTDLGRKRSLNEDNYAVLASQNLFVVADGMGGHAAGEVASKIAVETMKEFINVANQDQEITWPFDINLDLPEEANQLETAIKLANNRIYQTALEQQKLEGMGTTIVGLIYNKGIAYIGHVGDSRAYLVRENKIKPLTFDHSWVNVQVMLGEITKDEARNHPMKNIITRALGTKENVEVDLQTERVQDQDVIILCSDGLSGLIEDEVMKHVILENLDDLNVSSEKLISIANENGGDDNITLILIKFVSEEGDEKFLSEPQEIPKDSTREDEITEVIYQKDIEDHITEDLPLDQLEIRDVPEPQDDQDDVSDKDSQVIETMDDFEKNSDDAPPSDDQDVNND</sequence>
<evidence type="ECO:0000256" key="1">
    <source>
        <dbReference type="SAM" id="MobiDB-lite"/>
    </source>
</evidence>
<reference evidence="3 4" key="1">
    <citation type="submission" date="2024-09" db="EMBL/GenBank/DDBJ databases">
        <title>Laminarin stimulates single cell rates of sulfate reduction while oxygen inhibits transcriptomic activity in coastal marine sediment.</title>
        <authorList>
            <person name="Lindsay M."/>
            <person name="Orcutt B."/>
            <person name="Emerson D."/>
            <person name="Stepanauskas R."/>
            <person name="D'Angelo T."/>
        </authorList>
    </citation>
    <scope>NUCLEOTIDE SEQUENCE [LARGE SCALE GENOMIC DNA]</scope>
    <source>
        <strain evidence="3">SAG AM-311-K15</strain>
    </source>
</reference>